<dbReference type="GO" id="GO:0005737">
    <property type="term" value="C:cytoplasm"/>
    <property type="evidence" value="ECO:0007669"/>
    <property type="project" value="UniProtKB-SubCell"/>
</dbReference>
<dbReference type="SUPFAM" id="SSF63418">
    <property type="entry name" value="MurE/MurF N-terminal domain"/>
    <property type="match status" value="1"/>
</dbReference>
<feature type="domain" description="Mur ligase N-terminal catalytic" evidence="12">
    <location>
        <begin position="21"/>
        <end position="69"/>
    </location>
</feature>
<comment type="catalytic activity">
    <reaction evidence="10 11">
        <text>D-alanyl-D-alanine + UDP-N-acetyl-alpha-D-muramoyl-L-alanyl-gamma-D-glutamyl-meso-2,6-diaminopimelate + ATP = UDP-N-acetyl-alpha-D-muramoyl-L-alanyl-gamma-D-glutamyl-meso-2,6-diaminopimeloyl-D-alanyl-D-alanine + ADP + phosphate + H(+)</text>
        <dbReference type="Rhea" id="RHEA:28374"/>
        <dbReference type="ChEBI" id="CHEBI:15378"/>
        <dbReference type="ChEBI" id="CHEBI:30616"/>
        <dbReference type="ChEBI" id="CHEBI:43474"/>
        <dbReference type="ChEBI" id="CHEBI:57822"/>
        <dbReference type="ChEBI" id="CHEBI:61386"/>
        <dbReference type="ChEBI" id="CHEBI:83905"/>
        <dbReference type="ChEBI" id="CHEBI:456216"/>
        <dbReference type="EC" id="6.3.2.10"/>
    </reaction>
</comment>
<evidence type="ECO:0000256" key="4">
    <source>
        <dbReference type="ARBA" id="ARBA00022741"/>
    </source>
</evidence>
<evidence type="ECO:0000256" key="9">
    <source>
        <dbReference type="ARBA" id="ARBA00023316"/>
    </source>
</evidence>
<keyword evidence="2 10" id="KW-0436">Ligase</keyword>
<dbReference type="EC" id="6.3.2.10" evidence="10 11"/>
<dbReference type="GO" id="GO:0071555">
    <property type="term" value="P:cell wall organization"/>
    <property type="evidence" value="ECO:0007669"/>
    <property type="project" value="UniProtKB-KW"/>
</dbReference>
<keyword evidence="6 10" id="KW-0133">Cell shape</keyword>
<evidence type="ECO:0000259" key="13">
    <source>
        <dbReference type="Pfam" id="PF02875"/>
    </source>
</evidence>
<feature type="domain" description="Mur ligase C-terminal" evidence="13">
    <location>
        <begin position="299"/>
        <end position="414"/>
    </location>
</feature>
<feature type="binding site" evidence="10">
    <location>
        <begin position="104"/>
        <end position="110"/>
    </location>
    <ligand>
        <name>ATP</name>
        <dbReference type="ChEBI" id="CHEBI:30616"/>
    </ligand>
</feature>
<comment type="function">
    <text evidence="10 11">Involved in cell wall formation. Catalyzes the final step in the synthesis of UDP-N-acetylmuramoyl-pentapeptide, the precursor of murein.</text>
</comment>
<evidence type="ECO:0000256" key="11">
    <source>
        <dbReference type="RuleBase" id="RU004136"/>
    </source>
</evidence>
<dbReference type="NCBIfam" id="TIGR01143">
    <property type="entry name" value="murF"/>
    <property type="match status" value="1"/>
</dbReference>
<keyword evidence="4 10" id="KW-0547">Nucleotide-binding</keyword>
<gene>
    <name evidence="10" type="primary">murF</name>
    <name evidence="15" type="ORF">ENV67_00565</name>
</gene>
<dbReference type="InterPro" id="IPR036565">
    <property type="entry name" value="Mur-like_cat_sf"/>
</dbReference>
<accession>A0A7C4YBM9</accession>
<evidence type="ECO:0000256" key="2">
    <source>
        <dbReference type="ARBA" id="ARBA00022598"/>
    </source>
</evidence>
<dbReference type="InterPro" id="IPR013221">
    <property type="entry name" value="Mur_ligase_cen"/>
</dbReference>
<dbReference type="AlphaFoldDB" id="A0A7C4YBM9"/>
<dbReference type="InterPro" id="IPR036615">
    <property type="entry name" value="Mur_ligase_C_dom_sf"/>
</dbReference>
<dbReference type="Pfam" id="PF02875">
    <property type="entry name" value="Mur_ligase_C"/>
    <property type="match status" value="1"/>
</dbReference>
<dbReference type="GO" id="GO:0047480">
    <property type="term" value="F:UDP-N-acetylmuramoyl-tripeptide-D-alanyl-D-alanine ligase activity"/>
    <property type="evidence" value="ECO:0007669"/>
    <property type="project" value="UniProtKB-UniRule"/>
</dbReference>
<dbReference type="InterPro" id="IPR051046">
    <property type="entry name" value="MurCDEF_CellWall_CoF430Synth"/>
</dbReference>
<keyword evidence="5 10" id="KW-0067">ATP-binding</keyword>
<dbReference type="GO" id="GO:0051301">
    <property type="term" value="P:cell division"/>
    <property type="evidence" value="ECO:0007669"/>
    <property type="project" value="UniProtKB-KW"/>
</dbReference>
<evidence type="ECO:0000256" key="10">
    <source>
        <dbReference type="HAMAP-Rule" id="MF_02019"/>
    </source>
</evidence>
<evidence type="ECO:0000256" key="6">
    <source>
        <dbReference type="ARBA" id="ARBA00022960"/>
    </source>
</evidence>
<reference evidence="15" key="1">
    <citation type="journal article" date="2020" name="mSystems">
        <title>Genome- and Community-Level Interaction Insights into Carbon Utilization and Element Cycling Functions of Hydrothermarchaeota in Hydrothermal Sediment.</title>
        <authorList>
            <person name="Zhou Z."/>
            <person name="Liu Y."/>
            <person name="Xu W."/>
            <person name="Pan J."/>
            <person name="Luo Z.H."/>
            <person name="Li M."/>
        </authorList>
    </citation>
    <scope>NUCLEOTIDE SEQUENCE [LARGE SCALE GENOMIC DNA]</scope>
    <source>
        <strain evidence="15">SpSt-780</strain>
    </source>
</reference>
<dbReference type="SUPFAM" id="SSF53623">
    <property type="entry name" value="MurD-like peptide ligases, catalytic domain"/>
    <property type="match status" value="1"/>
</dbReference>
<dbReference type="PANTHER" id="PTHR43024:SF1">
    <property type="entry name" value="UDP-N-ACETYLMURAMOYL-TRIPEPTIDE--D-ALANYL-D-ALANINE LIGASE"/>
    <property type="match status" value="1"/>
</dbReference>
<comment type="caution">
    <text evidence="15">The sequence shown here is derived from an EMBL/GenBank/DDBJ whole genome shotgun (WGS) entry which is preliminary data.</text>
</comment>
<keyword evidence="3 10" id="KW-0132">Cell division</keyword>
<dbReference type="InterPro" id="IPR004101">
    <property type="entry name" value="Mur_ligase_C"/>
</dbReference>
<dbReference type="Gene3D" id="3.90.190.20">
    <property type="entry name" value="Mur ligase, C-terminal domain"/>
    <property type="match status" value="1"/>
</dbReference>
<evidence type="ECO:0000256" key="1">
    <source>
        <dbReference type="ARBA" id="ARBA00022490"/>
    </source>
</evidence>
<comment type="pathway">
    <text evidence="10 11">Cell wall biogenesis; peptidoglycan biosynthesis.</text>
</comment>
<dbReference type="Pfam" id="PF08245">
    <property type="entry name" value="Mur_ligase_M"/>
    <property type="match status" value="1"/>
</dbReference>
<dbReference type="InterPro" id="IPR005863">
    <property type="entry name" value="UDP-N-AcMur_synth"/>
</dbReference>
<dbReference type="GO" id="GO:0008360">
    <property type="term" value="P:regulation of cell shape"/>
    <property type="evidence" value="ECO:0007669"/>
    <property type="project" value="UniProtKB-KW"/>
</dbReference>
<comment type="subcellular location">
    <subcellularLocation>
        <location evidence="10 11">Cytoplasm</location>
    </subcellularLocation>
</comment>
<evidence type="ECO:0000256" key="5">
    <source>
        <dbReference type="ARBA" id="ARBA00022840"/>
    </source>
</evidence>
<keyword evidence="8 10" id="KW-0131">Cell cycle</keyword>
<dbReference type="PANTHER" id="PTHR43024">
    <property type="entry name" value="UDP-N-ACETYLMURAMOYL-TRIPEPTIDE--D-ALANYL-D-ALANINE LIGASE"/>
    <property type="match status" value="1"/>
</dbReference>
<dbReference type="InterPro" id="IPR000713">
    <property type="entry name" value="Mur_ligase_N"/>
</dbReference>
<dbReference type="Pfam" id="PF01225">
    <property type="entry name" value="Mur_ligase"/>
    <property type="match status" value="1"/>
</dbReference>
<evidence type="ECO:0000256" key="3">
    <source>
        <dbReference type="ARBA" id="ARBA00022618"/>
    </source>
</evidence>
<dbReference type="HAMAP" id="MF_02019">
    <property type="entry name" value="MurF"/>
    <property type="match status" value="1"/>
</dbReference>
<organism evidence="15">
    <name type="scientific">candidate division WOR-3 bacterium</name>
    <dbReference type="NCBI Taxonomy" id="2052148"/>
    <lineage>
        <taxon>Bacteria</taxon>
        <taxon>Bacteria division WOR-3</taxon>
    </lineage>
</organism>
<name>A0A7C4YBM9_UNCW3</name>
<comment type="similarity">
    <text evidence="10">Belongs to the MurCDEF family. MurF subfamily.</text>
</comment>
<evidence type="ECO:0000256" key="7">
    <source>
        <dbReference type="ARBA" id="ARBA00022984"/>
    </source>
</evidence>
<evidence type="ECO:0000259" key="14">
    <source>
        <dbReference type="Pfam" id="PF08245"/>
    </source>
</evidence>
<dbReference type="SUPFAM" id="SSF53244">
    <property type="entry name" value="MurD-like peptide ligases, peptide-binding domain"/>
    <property type="match status" value="1"/>
</dbReference>
<dbReference type="GO" id="GO:0009252">
    <property type="term" value="P:peptidoglycan biosynthetic process"/>
    <property type="evidence" value="ECO:0007669"/>
    <property type="project" value="UniProtKB-UniRule"/>
</dbReference>
<dbReference type="EMBL" id="DTHG01000006">
    <property type="protein sequence ID" value="HGW91020.1"/>
    <property type="molecule type" value="Genomic_DNA"/>
</dbReference>
<dbReference type="Gene3D" id="3.40.1390.10">
    <property type="entry name" value="MurE/MurF, N-terminal domain"/>
    <property type="match status" value="1"/>
</dbReference>
<dbReference type="GO" id="GO:0005524">
    <property type="term" value="F:ATP binding"/>
    <property type="evidence" value="ECO:0007669"/>
    <property type="project" value="UniProtKB-UniRule"/>
</dbReference>
<proteinExistence type="inferred from homology"/>
<keyword evidence="7 10" id="KW-0573">Peptidoglycan synthesis</keyword>
<dbReference type="Gene3D" id="3.40.1190.10">
    <property type="entry name" value="Mur-like, catalytic domain"/>
    <property type="match status" value="1"/>
</dbReference>
<protein>
    <recommendedName>
        <fullName evidence="10 11">UDP-N-acetylmuramoyl-tripeptide--D-alanyl-D-alanine ligase</fullName>
        <ecNumber evidence="10 11">6.3.2.10</ecNumber>
    </recommendedName>
    <alternativeName>
        <fullName evidence="10">D-alanyl-D-alanine-adding enzyme</fullName>
    </alternativeName>
</protein>
<dbReference type="InterPro" id="IPR035911">
    <property type="entry name" value="MurE/MurF_N"/>
</dbReference>
<keyword evidence="1 10" id="KW-0963">Cytoplasm</keyword>
<evidence type="ECO:0000259" key="12">
    <source>
        <dbReference type="Pfam" id="PF01225"/>
    </source>
</evidence>
<keyword evidence="9 10" id="KW-0961">Cell wall biogenesis/degradation</keyword>
<sequence>MKLEEILKWTNGKILNAKRKKITGISTDTRKIKKGEVFIALKGENFDGHNFVEEAFKKGASYAIVEREIKGLNEIIVNDTLYALGEIAKNYRSKKDIRMIVITGTVGKTTTKEFIYNILKMKFNTAKNEKNYNNLIGVPMELLKIKDEKFGVFEIGTSSPGEIRRLSQITLPDVGIITEITPVHLEFFKNIKNIFIEKSSMIEYVKDKIIINGDNVYLKEIDSSKVIKVGFDKENDFVINIIRANDNVIFKINNEEFEIKNKGRGMVLSASFAIVTSILENIDTETIRKGLDEELDVEHRMKIIRIGNLNVIDDTYNASPASVKNAIEFLSTKKHRIAVLGDMLELGEKSKHYHYLIGEFLKDKIDVLICIGENSVYYKKGFGKGYYVKDIEEALKIIIENAKEDSWILVKGSRKLKLEDLIEKMRGKICYTISTS</sequence>
<evidence type="ECO:0000256" key="8">
    <source>
        <dbReference type="ARBA" id="ARBA00023306"/>
    </source>
</evidence>
<feature type="domain" description="Mur ligase central" evidence="14">
    <location>
        <begin position="102"/>
        <end position="264"/>
    </location>
</feature>
<evidence type="ECO:0000313" key="15">
    <source>
        <dbReference type="EMBL" id="HGW91020.1"/>
    </source>
</evidence>
<dbReference type="UniPathway" id="UPA00219"/>